<evidence type="ECO:0000256" key="1">
    <source>
        <dbReference type="SAM" id="MobiDB-lite"/>
    </source>
</evidence>
<evidence type="ECO:0000313" key="2">
    <source>
        <dbReference type="EMBL" id="VVV68938.1"/>
    </source>
</evidence>
<protein>
    <submittedName>
        <fullName evidence="2">Uncharacterized protein</fullName>
    </submittedName>
</protein>
<proteinExistence type="predicted"/>
<dbReference type="Gramene" id="NC11G0058210.1">
    <property type="protein sequence ID" value="NC11G0058210.1:cds"/>
    <property type="gene ID" value="NC11G0058210"/>
</dbReference>
<sequence>MKKFPSRKDLHSQMAPSFQVPPSLPINSGDNLTPLIDNSSFPSSLPMKGKHVQSNILSTPSSQDLTMEVNPGELSADSKPAPPLLKEETESLMADSHMPY</sequence>
<organism evidence="2">
    <name type="scientific">Nymphaea colorata</name>
    <name type="common">pocket water lily</name>
    <dbReference type="NCBI Taxonomy" id="210225"/>
    <lineage>
        <taxon>Eukaryota</taxon>
        <taxon>Viridiplantae</taxon>
        <taxon>Streptophyta</taxon>
        <taxon>Embryophyta</taxon>
        <taxon>Tracheophyta</taxon>
        <taxon>Spermatophyta</taxon>
        <taxon>Magnoliopsida</taxon>
        <taxon>Nymphaeales</taxon>
        <taxon>Nymphaeaceae</taxon>
        <taxon>Nymphaea</taxon>
    </lineage>
</organism>
<accession>A0A5K0XTS0</accession>
<feature type="region of interest" description="Disordered" evidence="1">
    <location>
        <begin position="1"/>
        <end position="100"/>
    </location>
</feature>
<dbReference type="EMBL" id="LR721776">
    <property type="protein sequence ID" value="VVV68938.1"/>
    <property type="molecule type" value="Genomic_DNA"/>
</dbReference>
<dbReference type="AlphaFoldDB" id="A0A5K0XTS0"/>
<feature type="compositionally biased region" description="Basic and acidic residues" evidence="1">
    <location>
        <begin position="1"/>
        <end position="11"/>
    </location>
</feature>
<reference evidence="2" key="1">
    <citation type="submission" date="2019-09" db="EMBL/GenBank/DDBJ databases">
        <authorList>
            <person name="Zhang L."/>
        </authorList>
    </citation>
    <scope>NUCLEOTIDE SEQUENCE</scope>
</reference>
<name>A0A5K0XTS0_9MAGN</name>
<feature type="compositionally biased region" description="Polar residues" evidence="1">
    <location>
        <begin position="25"/>
        <end position="43"/>
    </location>
</feature>
<gene>
    <name evidence="2" type="ORF">NYM_LOCUS6001</name>
</gene>
<feature type="compositionally biased region" description="Polar residues" evidence="1">
    <location>
        <begin position="52"/>
        <end position="65"/>
    </location>
</feature>